<dbReference type="InterPro" id="IPR002591">
    <property type="entry name" value="Phosphodiest/P_Trfase"/>
</dbReference>
<dbReference type="Gene3D" id="3.40.720.10">
    <property type="entry name" value="Alkaline Phosphatase, subunit A"/>
    <property type="match status" value="1"/>
</dbReference>
<dbReference type="GO" id="GO:0004519">
    <property type="term" value="F:endonuclease activity"/>
    <property type="evidence" value="ECO:0007669"/>
    <property type="project" value="UniProtKB-KW"/>
</dbReference>
<protein>
    <submittedName>
        <fullName evidence="2">AP endonuclease</fullName>
    </submittedName>
</protein>
<feature type="chain" id="PRO_5007574393" evidence="1">
    <location>
        <begin position="19"/>
        <end position="447"/>
    </location>
</feature>
<evidence type="ECO:0000313" key="2">
    <source>
        <dbReference type="EMBL" id="KYG75148.1"/>
    </source>
</evidence>
<evidence type="ECO:0000313" key="3">
    <source>
        <dbReference type="Proteomes" id="UP000075606"/>
    </source>
</evidence>
<dbReference type="CDD" id="cd16018">
    <property type="entry name" value="Enpp"/>
    <property type="match status" value="1"/>
</dbReference>
<organism evidence="2 3">
    <name type="scientific">Roseivirga spongicola</name>
    <dbReference type="NCBI Taxonomy" id="333140"/>
    <lineage>
        <taxon>Bacteria</taxon>
        <taxon>Pseudomonadati</taxon>
        <taxon>Bacteroidota</taxon>
        <taxon>Cytophagia</taxon>
        <taxon>Cytophagales</taxon>
        <taxon>Roseivirgaceae</taxon>
        <taxon>Roseivirga</taxon>
    </lineage>
</organism>
<keyword evidence="1" id="KW-0732">Signal</keyword>
<dbReference type="PANTHER" id="PTHR10151:SF120">
    <property type="entry name" value="BIS(5'-ADENOSYL)-TRIPHOSPHATASE"/>
    <property type="match status" value="1"/>
</dbReference>
<gene>
    <name evidence="2" type="ORF">AWW68_10080</name>
</gene>
<dbReference type="InterPro" id="IPR017850">
    <property type="entry name" value="Alkaline_phosphatase_core_sf"/>
</dbReference>
<keyword evidence="2" id="KW-0540">Nuclease</keyword>
<dbReference type="Proteomes" id="UP000075606">
    <property type="component" value="Unassembled WGS sequence"/>
</dbReference>
<keyword evidence="2" id="KW-0378">Hydrolase</keyword>
<dbReference type="GO" id="GO:0016787">
    <property type="term" value="F:hydrolase activity"/>
    <property type="evidence" value="ECO:0007669"/>
    <property type="project" value="UniProtKB-ARBA"/>
</dbReference>
<name>A0A150X8U5_9BACT</name>
<proteinExistence type="predicted"/>
<accession>A0A150X8U5</accession>
<dbReference type="PANTHER" id="PTHR10151">
    <property type="entry name" value="ECTONUCLEOTIDE PYROPHOSPHATASE/PHOSPHODIESTERASE"/>
    <property type="match status" value="1"/>
</dbReference>
<sequence>MKKVLFILTLLASFAASAQERLSDHVVLVSIDGFRPDFYMEEKWPAAYLKYMAENGAKAEGVRGVFPTVTYPSHTTLITGAKPARHGVFYNSPFEENGQTGAWYWFENQIKVPTLWDAVKAKGMKSASFIWPVSVDAPIDYNLPEFWYLEGGSDRIQPMRDKDVPDGFLEELELEVTGKLNQRTFNGDYMNREDRTGEMAAYVLEKYKPNLMTLHLIATDHFQHEGGRDGEKVAFALAAADRAIGKIWEAAERAGIADRTTIIVSGDHGFVDVHTRLAPNVWLQKEGLIGKEKDRGNWKAAFHTSGASAFLHLKDKNDQATLKKVRAAIEALPERTKKLFRIVEKEELNQVGADPNASFGIAPIPGVAMSSSATGNDVVSGGGGTHGYFPEFKQIETGFVAFGAGVQKGKTIHIMGLEDVAPLISELLQLDFEAPDGVLLPGILKQK</sequence>
<dbReference type="STRING" id="333140.AWW68_10080"/>
<dbReference type="SUPFAM" id="SSF53649">
    <property type="entry name" value="Alkaline phosphatase-like"/>
    <property type="match status" value="1"/>
</dbReference>
<dbReference type="RefSeq" id="WP_068220904.1">
    <property type="nucleotide sequence ID" value="NZ_LRPC01000023.1"/>
</dbReference>
<dbReference type="Pfam" id="PF01663">
    <property type="entry name" value="Phosphodiest"/>
    <property type="match status" value="1"/>
</dbReference>
<dbReference type="EMBL" id="LRPC01000023">
    <property type="protein sequence ID" value="KYG75148.1"/>
    <property type="molecule type" value="Genomic_DNA"/>
</dbReference>
<comment type="caution">
    <text evidence="2">The sequence shown here is derived from an EMBL/GenBank/DDBJ whole genome shotgun (WGS) entry which is preliminary data.</text>
</comment>
<keyword evidence="2" id="KW-0255">Endonuclease</keyword>
<evidence type="ECO:0000256" key="1">
    <source>
        <dbReference type="SAM" id="SignalP"/>
    </source>
</evidence>
<dbReference type="AlphaFoldDB" id="A0A150X8U5"/>
<feature type="signal peptide" evidence="1">
    <location>
        <begin position="1"/>
        <end position="18"/>
    </location>
</feature>
<reference evidence="2 3" key="1">
    <citation type="submission" date="2016-01" db="EMBL/GenBank/DDBJ databases">
        <title>Genome sequencing of Roseivirga spongicola UST030701-084.</title>
        <authorList>
            <person name="Selvaratnam C."/>
            <person name="Thevarajoo S."/>
            <person name="Goh K.M."/>
            <person name="Ee R."/>
            <person name="Chan K.-G."/>
            <person name="Chong C.S."/>
        </authorList>
    </citation>
    <scope>NUCLEOTIDE SEQUENCE [LARGE SCALE GENOMIC DNA]</scope>
    <source>
        <strain evidence="2 3">UST030701-084</strain>
    </source>
</reference>
<dbReference type="OrthoDB" id="9779418at2"/>
<keyword evidence="3" id="KW-1185">Reference proteome</keyword>